<dbReference type="RefSeq" id="WP_028381598.1">
    <property type="nucleotide sequence ID" value="NZ_CAAAIT010000006.1"/>
</dbReference>
<dbReference type="PATRIC" id="fig|28084.5.peg.3343"/>
<keyword evidence="5" id="KW-1185">Reference proteome</keyword>
<sequence length="440" mass="50865">MTPLIRHLHETFLAETFSELPFSQAAQNPMNWTFTESIKKLGPDFYRKIVPLHLVLNLEYSLLGQQLNAKFESETPIDREELKEQLIAALMMAELLEHIYAHYLIVPREVARLRQQQNLYCELLAQLIPNFPKKPKALDEFSFTQEIRNMTVETNPFRLLFTRTKRALDFISRISKSESYLHFVSVMDNVLDPILAQIAWIFFLPRLLVNFFVVFKHTVPGWWMEEEEEALGWTVRFNAQIKRRWFELGNDIVWFSAGFINCYYLVGALAPFAFYLSLAAFAFDIIMSLTRAYIELSRLFELRSHYTTMLSTTSSLKEQRAIKEHLQAIDKQIAFEQFRLGSHLTTTTLIFLAMCCALPIFAANPIIPVLGAIALVVICFVNFALIDSINESRPKDTIDRQSALSKLGFFGNKEPAIIELDKISDEEDEMQLDESSCCLQ</sequence>
<evidence type="ECO:0000313" key="4">
    <source>
        <dbReference type="Proteomes" id="UP000054921"/>
    </source>
</evidence>
<name>A0A0W0SDE1_9GAMM</name>
<keyword evidence="1" id="KW-0472">Membrane</keyword>
<dbReference type="Proteomes" id="UP000277577">
    <property type="component" value="Chromosome"/>
</dbReference>
<keyword evidence="1" id="KW-1133">Transmembrane helix</keyword>
<organism evidence="2 4">
    <name type="scientific">Legionella cherrii</name>
    <dbReference type="NCBI Taxonomy" id="28084"/>
    <lineage>
        <taxon>Bacteria</taxon>
        <taxon>Pseudomonadati</taxon>
        <taxon>Pseudomonadota</taxon>
        <taxon>Gammaproteobacteria</taxon>
        <taxon>Legionellales</taxon>
        <taxon>Legionellaceae</taxon>
        <taxon>Legionella</taxon>
    </lineage>
</organism>
<dbReference type="AlphaFoldDB" id="A0A0W0SDE1"/>
<evidence type="ECO:0000313" key="3">
    <source>
        <dbReference type="EMBL" id="VEB33742.1"/>
    </source>
</evidence>
<protein>
    <recommendedName>
        <fullName evidence="6">Coiled-coil protein</fullName>
    </recommendedName>
</protein>
<accession>A0A0W0SDE1</accession>
<feature type="transmembrane region" description="Helical" evidence="1">
    <location>
        <begin position="340"/>
        <end position="360"/>
    </location>
</feature>
<feature type="transmembrane region" description="Helical" evidence="1">
    <location>
        <begin position="245"/>
        <end position="266"/>
    </location>
</feature>
<evidence type="ECO:0008006" key="6">
    <source>
        <dbReference type="Google" id="ProtNLM"/>
    </source>
</evidence>
<keyword evidence="1" id="KW-0812">Transmembrane</keyword>
<feature type="transmembrane region" description="Helical" evidence="1">
    <location>
        <begin position="366"/>
        <end position="386"/>
    </location>
</feature>
<proteinExistence type="predicted"/>
<dbReference type="OrthoDB" id="5646800at2"/>
<evidence type="ECO:0000256" key="1">
    <source>
        <dbReference type="SAM" id="Phobius"/>
    </source>
</evidence>
<reference evidence="2 4" key="1">
    <citation type="submission" date="2015-11" db="EMBL/GenBank/DDBJ databases">
        <title>Genomic analysis of 38 Legionella species identifies large and diverse effector repertoires.</title>
        <authorList>
            <person name="Burstein D."/>
            <person name="Amaro F."/>
            <person name="Zusman T."/>
            <person name="Lifshitz Z."/>
            <person name="Cohen O."/>
            <person name="Gilbert J.A."/>
            <person name="Pupko T."/>
            <person name="Shuman H.A."/>
            <person name="Segal G."/>
        </authorList>
    </citation>
    <scope>NUCLEOTIDE SEQUENCE [LARGE SCALE GENOMIC DNA]</scope>
    <source>
        <strain evidence="2 4">ORW</strain>
    </source>
</reference>
<feature type="transmembrane region" description="Helical" evidence="1">
    <location>
        <begin position="272"/>
        <end position="294"/>
    </location>
</feature>
<evidence type="ECO:0000313" key="5">
    <source>
        <dbReference type="Proteomes" id="UP000277577"/>
    </source>
</evidence>
<gene>
    <name evidence="2" type="ORF">Lche_3080</name>
    <name evidence="3" type="ORF">NCTC11976_00490</name>
</gene>
<reference evidence="3 5" key="2">
    <citation type="submission" date="2018-12" db="EMBL/GenBank/DDBJ databases">
        <authorList>
            <consortium name="Pathogen Informatics"/>
        </authorList>
    </citation>
    <scope>NUCLEOTIDE SEQUENCE [LARGE SCALE GENOMIC DNA]</scope>
    <source>
        <strain evidence="3 5">NCTC11976</strain>
    </source>
</reference>
<dbReference type="Proteomes" id="UP000054921">
    <property type="component" value="Unassembled WGS sequence"/>
</dbReference>
<dbReference type="EMBL" id="LNXW01000013">
    <property type="protein sequence ID" value="KTC81060.1"/>
    <property type="molecule type" value="Genomic_DNA"/>
</dbReference>
<evidence type="ECO:0000313" key="2">
    <source>
        <dbReference type="EMBL" id="KTC81060.1"/>
    </source>
</evidence>
<feature type="transmembrane region" description="Helical" evidence="1">
    <location>
        <begin position="194"/>
        <end position="215"/>
    </location>
</feature>
<dbReference type="EMBL" id="LR134173">
    <property type="protein sequence ID" value="VEB33742.1"/>
    <property type="molecule type" value="Genomic_DNA"/>
</dbReference>